<evidence type="ECO:0008006" key="4">
    <source>
        <dbReference type="Google" id="ProtNLM"/>
    </source>
</evidence>
<feature type="signal peptide" evidence="1">
    <location>
        <begin position="1"/>
        <end position="21"/>
    </location>
</feature>
<keyword evidence="3" id="KW-1185">Reference proteome</keyword>
<comment type="caution">
    <text evidence="2">The sequence shown here is derived from an EMBL/GenBank/DDBJ whole genome shotgun (WGS) entry which is preliminary data.</text>
</comment>
<dbReference type="EMBL" id="JRWG01000002">
    <property type="protein sequence ID" value="KXO00679.1"/>
    <property type="molecule type" value="Genomic_DNA"/>
</dbReference>
<gene>
    <name evidence="2" type="ORF">LS48_04635</name>
</gene>
<feature type="chain" id="PRO_5007479835" description="Lipoprotein" evidence="1">
    <location>
        <begin position="22"/>
        <end position="87"/>
    </location>
</feature>
<evidence type="ECO:0000313" key="2">
    <source>
        <dbReference type="EMBL" id="KXO00679.1"/>
    </source>
</evidence>
<dbReference type="PROSITE" id="PS51257">
    <property type="entry name" value="PROKAR_LIPOPROTEIN"/>
    <property type="match status" value="1"/>
</dbReference>
<name>A0A137RKH1_9FLAO</name>
<proteinExistence type="predicted"/>
<reference evidence="3" key="1">
    <citation type="submission" date="2014-10" db="EMBL/GenBank/DDBJ databases">
        <title>Genome sequencing of Vitellibacter sp. D-24.</title>
        <authorList>
            <person name="Thevarajoo S."/>
            <person name="Selvaratnam C."/>
            <person name="Goh K.M."/>
            <person name="Chong C.S."/>
        </authorList>
    </citation>
    <scope>NUCLEOTIDE SEQUENCE [LARGE SCALE GENOMIC DNA]</scope>
    <source>
        <strain evidence="3">D-24</strain>
    </source>
</reference>
<sequence length="87" mass="9665">MKKLLFSVLFMALVFTTSCNKDDDGDAQTCEQRVERIQAELLVYLDEATTENCRNYKAALQAYVDSDCPGQSTYQALIDGLGDCSNP</sequence>
<protein>
    <recommendedName>
        <fullName evidence="4">Lipoprotein</fullName>
    </recommendedName>
</protein>
<reference evidence="2 3" key="2">
    <citation type="journal article" date="2016" name="Int. J. Syst. Evol. Microbiol.">
        <title>Vitellibacter aquimaris sp. nov., a marine bacterium isolated from seawater.</title>
        <authorList>
            <person name="Thevarajoo S."/>
            <person name="Selvaratnam C."/>
            <person name="Goh K.M."/>
            <person name="Hong K.W."/>
            <person name="Chan X.Y."/>
            <person name="Chan K.G."/>
            <person name="Chong C.S."/>
        </authorList>
    </citation>
    <scope>NUCLEOTIDE SEQUENCE [LARGE SCALE GENOMIC DNA]</scope>
    <source>
        <strain evidence="2 3">D-24</strain>
    </source>
</reference>
<organism evidence="2 3">
    <name type="scientific">Aequorivita aquimaris</name>
    <dbReference type="NCBI Taxonomy" id="1548749"/>
    <lineage>
        <taxon>Bacteria</taxon>
        <taxon>Pseudomonadati</taxon>
        <taxon>Bacteroidota</taxon>
        <taxon>Flavobacteriia</taxon>
        <taxon>Flavobacteriales</taxon>
        <taxon>Flavobacteriaceae</taxon>
        <taxon>Aequorivita</taxon>
    </lineage>
</organism>
<evidence type="ECO:0000256" key="1">
    <source>
        <dbReference type="SAM" id="SignalP"/>
    </source>
</evidence>
<dbReference type="OrthoDB" id="1161488at2"/>
<dbReference type="Proteomes" id="UP000070138">
    <property type="component" value="Unassembled WGS sequence"/>
</dbReference>
<dbReference type="AlphaFoldDB" id="A0A137RKH1"/>
<evidence type="ECO:0000313" key="3">
    <source>
        <dbReference type="Proteomes" id="UP000070138"/>
    </source>
</evidence>
<accession>A0A137RKH1</accession>
<dbReference type="STRING" id="1548749.LS48_04635"/>
<keyword evidence="1" id="KW-0732">Signal</keyword>
<dbReference type="RefSeq" id="WP_062620426.1">
    <property type="nucleotide sequence ID" value="NZ_JRWG01000002.1"/>
</dbReference>